<feature type="transmembrane region" description="Helical" evidence="5">
    <location>
        <begin position="199"/>
        <end position="221"/>
    </location>
</feature>
<evidence type="ECO:0000256" key="5">
    <source>
        <dbReference type="SAM" id="Phobius"/>
    </source>
</evidence>
<dbReference type="GO" id="GO:0022857">
    <property type="term" value="F:transmembrane transporter activity"/>
    <property type="evidence" value="ECO:0007669"/>
    <property type="project" value="InterPro"/>
</dbReference>
<dbReference type="EMBL" id="JXLN01011711">
    <property type="protein sequence ID" value="KPM07578.1"/>
    <property type="molecule type" value="Genomic_DNA"/>
</dbReference>
<organism evidence="6 7">
    <name type="scientific">Sarcoptes scabiei</name>
    <name type="common">Itch mite</name>
    <name type="synonym">Acarus scabiei</name>
    <dbReference type="NCBI Taxonomy" id="52283"/>
    <lineage>
        <taxon>Eukaryota</taxon>
        <taxon>Metazoa</taxon>
        <taxon>Ecdysozoa</taxon>
        <taxon>Arthropoda</taxon>
        <taxon>Chelicerata</taxon>
        <taxon>Arachnida</taxon>
        <taxon>Acari</taxon>
        <taxon>Acariformes</taxon>
        <taxon>Sarcoptiformes</taxon>
        <taxon>Astigmata</taxon>
        <taxon>Psoroptidia</taxon>
        <taxon>Sarcoptoidea</taxon>
        <taxon>Sarcoptidae</taxon>
        <taxon>Sarcoptinae</taxon>
        <taxon>Sarcoptes</taxon>
    </lineage>
</organism>
<dbReference type="SUPFAM" id="SSF103473">
    <property type="entry name" value="MFS general substrate transporter"/>
    <property type="match status" value="1"/>
</dbReference>
<dbReference type="Pfam" id="PF07690">
    <property type="entry name" value="MFS_1"/>
    <property type="match status" value="1"/>
</dbReference>
<feature type="transmembrane region" description="Helical" evidence="5">
    <location>
        <begin position="343"/>
        <end position="363"/>
    </location>
</feature>
<proteinExistence type="predicted"/>
<feature type="transmembrane region" description="Helical" evidence="5">
    <location>
        <begin position="74"/>
        <end position="92"/>
    </location>
</feature>
<evidence type="ECO:0000313" key="7">
    <source>
        <dbReference type="Proteomes" id="UP000616769"/>
    </source>
</evidence>
<dbReference type="PANTHER" id="PTHR23121">
    <property type="entry name" value="SODIUM-DEPENDENT GLUCOSE TRANSPORTER 1"/>
    <property type="match status" value="1"/>
</dbReference>
<dbReference type="PANTHER" id="PTHR23121:SF9">
    <property type="entry name" value="SODIUM-DEPENDENT GLUCOSE TRANSPORTER 1"/>
    <property type="match status" value="1"/>
</dbReference>
<name>A0A132A9E0_SARSC</name>
<dbReference type="Gene3D" id="1.20.1250.20">
    <property type="entry name" value="MFS general substrate transporter like domains"/>
    <property type="match status" value="2"/>
</dbReference>
<keyword evidence="3 5" id="KW-0472">Membrane</keyword>
<feature type="transmembrane region" description="Helical" evidence="5">
    <location>
        <begin position="404"/>
        <end position="425"/>
    </location>
</feature>
<dbReference type="AlphaFoldDB" id="A0A132A9E0"/>
<feature type="transmembrane region" description="Helical" evidence="5">
    <location>
        <begin position="48"/>
        <end position="67"/>
    </location>
</feature>
<keyword evidence="6" id="KW-0762">Sugar transport</keyword>
<evidence type="ECO:0000256" key="1">
    <source>
        <dbReference type="ARBA" id="ARBA00022692"/>
    </source>
</evidence>
<dbReference type="OrthoDB" id="6365769at2759"/>
<feature type="compositionally biased region" description="Basic and acidic residues" evidence="4">
    <location>
        <begin position="565"/>
        <end position="575"/>
    </location>
</feature>
<evidence type="ECO:0000256" key="2">
    <source>
        <dbReference type="ARBA" id="ARBA00022989"/>
    </source>
</evidence>
<feature type="transmembrane region" description="Helical" evidence="5">
    <location>
        <begin position="309"/>
        <end position="331"/>
    </location>
</feature>
<evidence type="ECO:0000256" key="3">
    <source>
        <dbReference type="ARBA" id="ARBA00023136"/>
    </source>
</evidence>
<dbReference type="Proteomes" id="UP000616769">
    <property type="component" value="Unassembled WGS sequence"/>
</dbReference>
<feature type="transmembrane region" description="Helical" evidence="5">
    <location>
        <begin position="98"/>
        <end position="120"/>
    </location>
</feature>
<comment type="caution">
    <text evidence="6">The sequence shown here is derived from an EMBL/GenBank/DDBJ whole genome shotgun (WGS) entry which is preliminary data.</text>
</comment>
<dbReference type="InterPro" id="IPR036259">
    <property type="entry name" value="MFS_trans_sf"/>
</dbReference>
<feature type="transmembrane region" description="Helical" evidence="5">
    <location>
        <begin position="270"/>
        <end position="289"/>
    </location>
</feature>
<dbReference type="VEuPathDB" id="VectorBase:SSCA007198"/>
<dbReference type="InterPro" id="IPR011701">
    <property type="entry name" value="MFS"/>
</dbReference>
<gene>
    <name evidence="6" type="ORF">QR98_0060750</name>
</gene>
<feature type="transmembrane region" description="Helical" evidence="5">
    <location>
        <begin position="132"/>
        <end position="150"/>
    </location>
</feature>
<keyword evidence="1 5" id="KW-0812">Transmembrane</keyword>
<reference evidence="6 7" key="1">
    <citation type="journal article" date="2015" name="Parasit. Vectors">
        <title>Draft genome of the scabies mite.</title>
        <authorList>
            <person name="Rider S.D.Jr."/>
            <person name="Morgan M.S."/>
            <person name="Arlian L.G."/>
        </authorList>
    </citation>
    <scope>NUCLEOTIDE SEQUENCE [LARGE SCALE GENOMIC DNA]</scope>
    <source>
        <strain evidence="6">Arlian Lab</strain>
    </source>
</reference>
<feature type="transmembrane region" description="Helical" evidence="5">
    <location>
        <begin position="369"/>
        <end position="392"/>
    </location>
</feature>
<evidence type="ECO:0000256" key="4">
    <source>
        <dbReference type="SAM" id="MobiDB-lite"/>
    </source>
</evidence>
<keyword evidence="2 5" id="KW-1133">Transmembrane helix</keyword>
<keyword evidence="6" id="KW-0813">Transport</keyword>
<sequence>MTSLTYKYIVTFSLFFCYFAYGVNFYVIGPTLIELASIFRTSLEQICLIYTIRSAGYTFGSLSGFLFKYINRQLALVFFVTLMGITLALIPHCTSINLVFVLAAINGFSIGSFDTAINVWMLEIWSEDSGPFMQALHFTYGIGAFVAPLICEPFLSTESVYLSHHHSPSSSSMEAANDTDPFQTLNISVIDPIDYLIHIPYAIAGAITIFSAMIVLGLFFYKKYEPPRKFKAPNDDQLSYQSKKKSSILQNGLEPPMPLRLTRSKNLHQTFMTVWIVLMGSMFFTLFVGMEQMHLQFLPTFAVNTDLNLSPSSAAMISSAAALAFTIGRCLSIPLAIKFRPQTILYTNHILMLIGTILLAAYANTSEHMLWIGNIVLGCGFSSVYASIYAFLEQKISVTNRIGSIFVFAGGFTAAVSPSMVGRYIEADPLILIWFDLICCLLCLTVFFIIHLTLFLDGKQTTVTTKSFDTKKKSILADHFDTINLNLNATRSMSLFPSASSSPMALLSLQPSRKSLATISLTTETSSSSIISTTASTRTSTPISSKLSSPSMISKNLDMIDVESQPDRGTEKEQEQTELNV</sequence>
<accession>A0A132A9E0</accession>
<evidence type="ECO:0000313" key="6">
    <source>
        <dbReference type="EMBL" id="KPM07578.1"/>
    </source>
</evidence>
<feature type="transmembrane region" description="Helical" evidence="5">
    <location>
        <begin position="431"/>
        <end position="456"/>
    </location>
</feature>
<feature type="region of interest" description="Disordered" evidence="4">
    <location>
        <begin position="559"/>
        <end position="581"/>
    </location>
</feature>
<protein>
    <submittedName>
        <fullName evidence="6">Sodium-dependent glucose transporter 1-like protein</fullName>
    </submittedName>
</protein>
<feature type="transmembrane region" description="Helical" evidence="5">
    <location>
        <begin position="7"/>
        <end position="28"/>
    </location>
</feature>